<keyword evidence="6" id="KW-0963">Cytoplasm</keyword>
<evidence type="ECO:0000256" key="6">
    <source>
        <dbReference type="HAMAP-Rule" id="MF_00094"/>
    </source>
</evidence>
<comment type="subcellular location">
    <subcellularLocation>
        <location evidence="6">Cytoplasm</location>
    </subcellularLocation>
</comment>
<comment type="PTM">
    <text evidence="6">Methylated by PrmC. Methylation increases the termination efficiency of RF2.</text>
</comment>
<sequence>MKEVKKLLLHLEEISNEINVLKKDLQELSVSLDLANLKLKLSELEMKMQEPTFWDDVNKAQEITQQSKNINDKIEKFKSLNLRVEDLEILTELSLEEENDESYKEIKKELKELRVIIDDLKVETLLNGEYDRNNAIVTLHTGAGGNDAQDWTEMLYRMYTRYCESKGFKIEVIDYIPADEAGIKGVTLKVTGEYAYGYLKAEKGVHRLVRISPFNANGKRQTSFAGCEVLPELTESQDIDIKSDDLKIDTFRASGAGGQHVNKTESAIRITHIPTGIVVQCQSERSQHTNKDYALKMLKSKLVDLKEQAHKEKIEDLAGEIKDNGWGSQIRSYVFHPYSLVKDHRTGTETANVDSVMDGNIEEFITEYLKTL</sequence>
<dbReference type="PANTHER" id="PTHR43116:SF3">
    <property type="entry name" value="CLASS I PEPTIDE CHAIN RELEASE FACTOR"/>
    <property type="match status" value="1"/>
</dbReference>
<gene>
    <name evidence="6 9" type="primary">prfB</name>
    <name evidence="9" type="ORF">G3M99_14915</name>
</gene>
<dbReference type="EMBL" id="JAAGPU010000033">
    <property type="protein sequence ID" value="NEU06115.1"/>
    <property type="molecule type" value="Genomic_DNA"/>
</dbReference>
<reference evidence="9 10" key="1">
    <citation type="submission" date="2020-02" db="EMBL/GenBank/DDBJ databases">
        <title>Genome assembly of a novel Clostridium senegalense strain.</title>
        <authorList>
            <person name="Gupta T.B."/>
            <person name="Jauregui R."/>
            <person name="Maclean P."/>
            <person name="Nawarathana A."/>
            <person name="Brightwell G."/>
        </authorList>
    </citation>
    <scope>NUCLEOTIDE SEQUENCE [LARGE SCALE GENOMIC DNA]</scope>
    <source>
        <strain evidence="9 10">AGRFS4</strain>
    </source>
</reference>
<keyword evidence="4 6" id="KW-0488">Methylation</keyword>
<evidence type="ECO:0000313" key="10">
    <source>
        <dbReference type="Proteomes" id="UP000481872"/>
    </source>
</evidence>
<dbReference type="Gene3D" id="3.30.160.20">
    <property type="match status" value="1"/>
</dbReference>
<keyword evidence="10" id="KW-1185">Reference proteome</keyword>
<keyword evidence="7" id="KW-0175">Coiled coil</keyword>
<dbReference type="PANTHER" id="PTHR43116">
    <property type="entry name" value="PEPTIDE CHAIN RELEASE FACTOR 2"/>
    <property type="match status" value="1"/>
</dbReference>
<dbReference type="Pfam" id="PF00472">
    <property type="entry name" value="RF-1"/>
    <property type="match status" value="1"/>
</dbReference>
<keyword evidence="5 6" id="KW-0648">Protein biosynthesis</keyword>
<accession>A0A6M0H5X2</accession>
<feature type="domain" description="Prokaryotic-type class I peptide chain release factors" evidence="8">
    <location>
        <begin position="252"/>
        <end position="268"/>
    </location>
</feature>
<dbReference type="Gene3D" id="1.20.58.410">
    <property type="entry name" value="Release factor"/>
    <property type="match status" value="1"/>
</dbReference>
<feature type="coiled-coil region" evidence="7">
    <location>
        <begin position="60"/>
        <end position="123"/>
    </location>
</feature>
<comment type="similarity">
    <text evidence="2 6">Belongs to the prokaryotic/mitochondrial release factor family.</text>
</comment>
<dbReference type="InterPro" id="IPR045853">
    <property type="entry name" value="Pep_chain_release_fac_I_sf"/>
</dbReference>
<evidence type="ECO:0000259" key="8">
    <source>
        <dbReference type="PROSITE" id="PS00745"/>
    </source>
</evidence>
<evidence type="ECO:0000256" key="4">
    <source>
        <dbReference type="ARBA" id="ARBA00022481"/>
    </source>
</evidence>
<organism evidence="9 10">
    <name type="scientific">Clostridium senegalense</name>
    <dbReference type="NCBI Taxonomy" id="1465809"/>
    <lineage>
        <taxon>Bacteria</taxon>
        <taxon>Bacillati</taxon>
        <taxon>Bacillota</taxon>
        <taxon>Clostridia</taxon>
        <taxon>Eubacteriales</taxon>
        <taxon>Clostridiaceae</taxon>
        <taxon>Clostridium</taxon>
    </lineage>
</organism>
<dbReference type="InterPro" id="IPR004374">
    <property type="entry name" value="PrfB"/>
</dbReference>
<comment type="caution">
    <text evidence="9">The sequence shown here is derived from an EMBL/GenBank/DDBJ whole genome shotgun (WGS) entry which is preliminary data.</text>
</comment>
<dbReference type="Gene3D" id="3.30.70.1660">
    <property type="match status" value="1"/>
</dbReference>
<evidence type="ECO:0000256" key="7">
    <source>
        <dbReference type="SAM" id="Coils"/>
    </source>
</evidence>
<protein>
    <recommendedName>
        <fullName evidence="3 6">Peptide chain release factor 2</fullName>
        <shortName evidence="6">RF-2</shortName>
    </recommendedName>
</protein>
<dbReference type="GO" id="GO:0016149">
    <property type="term" value="F:translation release factor activity, codon specific"/>
    <property type="evidence" value="ECO:0007669"/>
    <property type="project" value="UniProtKB-UniRule"/>
</dbReference>
<evidence type="ECO:0000256" key="3">
    <source>
        <dbReference type="ARBA" id="ARBA00019192"/>
    </source>
</evidence>
<dbReference type="SMART" id="SM00937">
    <property type="entry name" value="PCRF"/>
    <property type="match status" value="1"/>
</dbReference>
<dbReference type="FunFam" id="3.30.160.20:FF:000010">
    <property type="entry name" value="Peptide chain release factor 2"/>
    <property type="match status" value="1"/>
</dbReference>
<dbReference type="GO" id="GO:0005737">
    <property type="term" value="C:cytoplasm"/>
    <property type="evidence" value="ECO:0007669"/>
    <property type="project" value="UniProtKB-SubCell"/>
</dbReference>
<dbReference type="AlphaFoldDB" id="A0A6M0H5X2"/>
<dbReference type="NCBIfam" id="TIGR00020">
    <property type="entry name" value="prfB"/>
    <property type="match status" value="1"/>
</dbReference>
<dbReference type="InterPro" id="IPR005139">
    <property type="entry name" value="PCRF"/>
</dbReference>
<evidence type="ECO:0000256" key="1">
    <source>
        <dbReference type="ARBA" id="ARBA00002613"/>
    </source>
</evidence>
<name>A0A6M0H5X2_9CLOT</name>
<evidence type="ECO:0000256" key="2">
    <source>
        <dbReference type="ARBA" id="ARBA00010835"/>
    </source>
</evidence>
<feature type="coiled-coil region" evidence="7">
    <location>
        <begin position="4"/>
        <end position="31"/>
    </location>
</feature>
<dbReference type="Proteomes" id="UP000481872">
    <property type="component" value="Unassembled WGS sequence"/>
</dbReference>
<proteinExistence type="inferred from homology"/>
<dbReference type="SUPFAM" id="SSF75620">
    <property type="entry name" value="Release factor"/>
    <property type="match status" value="1"/>
</dbReference>
<dbReference type="HAMAP" id="MF_00094">
    <property type="entry name" value="Rel_fac_2"/>
    <property type="match status" value="1"/>
</dbReference>
<comment type="function">
    <text evidence="1 6">Peptide chain release factor 2 directs the termination of translation in response to the peptide chain termination codons UGA and UAA.</text>
</comment>
<evidence type="ECO:0000313" key="9">
    <source>
        <dbReference type="EMBL" id="NEU06115.1"/>
    </source>
</evidence>
<feature type="modified residue" description="N5-methylglutamine" evidence="6">
    <location>
        <position position="259"/>
    </location>
</feature>
<dbReference type="InterPro" id="IPR000352">
    <property type="entry name" value="Pep_chain_release_fac_I"/>
</dbReference>
<dbReference type="PROSITE" id="PS00745">
    <property type="entry name" value="RF_PROK_I"/>
    <property type="match status" value="1"/>
</dbReference>
<dbReference type="Pfam" id="PF03462">
    <property type="entry name" value="PCRF"/>
    <property type="match status" value="1"/>
</dbReference>
<evidence type="ECO:0000256" key="5">
    <source>
        <dbReference type="ARBA" id="ARBA00022917"/>
    </source>
</evidence>